<dbReference type="Pfam" id="PF22936">
    <property type="entry name" value="Pol_BBD"/>
    <property type="match status" value="1"/>
</dbReference>
<feature type="region of interest" description="Disordered" evidence="2">
    <location>
        <begin position="219"/>
        <end position="239"/>
    </location>
</feature>
<dbReference type="Pfam" id="PF00098">
    <property type="entry name" value="zf-CCHC"/>
    <property type="match status" value="1"/>
</dbReference>
<keyword evidence="1" id="KW-0479">Metal-binding</keyword>
<accession>A0AAW2S9F0</accession>
<keyword evidence="1" id="KW-0863">Zinc-finger</keyword>
<dbReference type="PANTHER" id="PTHR35317:SF35">
    <property type="entry name" value="DUF4219 DOMAIN-CONTAINING PROTEIN"/>
    <property type="match status" value="1"/>
</dbReference>
<evidence type="ECO:0000259" key="3">
    <source>
        <dbReference type="PROSITE" id="PS50158"/>
    </source>
</evidence>
<reference evidence="4" key="1">
    <citation type="submission" date="2020-06" db="EMBL/GenBank/DDBJ databases">
        <authorList>
            <person name="Li T."/>
            <person name="Hu X."/>
            <person name="Zhang T."/>
            <person name="Song X."/>
            <person name="Zhang H."/>
            <person name="Dai N."/>
            <person name="Sheng W."/>
            <person name="Hou X."/>
            <person name="Wei L."/>
        </authorList>
    </citation>
    <scope>NUCLEOTIDE SEQUENCE</scope>
    <source>
        <strain evidence="4">G02</strain>
        <tissue evidence="4">Leaf</tissue>
    </source>
</reference>
<dbReference type="SMART" id="SM00343">
    <property type="entry name" value="ZnF_C2HC"/>
    <property type="match status" value="2"/>
</dbReference>
<feature type="domain" description="CCHC-type" evidence="3">
    <location>
        <begin position="270"/>
        <end position="284"/>
    </location>
</feature>
<dbReference type="SUPFAM" id="SSF57756">
    <property type="entry name" value="Retrovirus zinc finger-like domains"/>
    <property type="match status" value="1"/>
</dbReference>
<sequence length="526" mass="61255">MSSLAKQISVPIFSGQNYDYWAIKMKTYFQSQKLWEIVEEGVTLPEESSTSSSAEKDNWRIRRQRIQRLYTTSKQQWQIIFFQELVLLHRQKKHGAFCKRNIKAVQRCVSLNSKLLEEIFENMKMKDSETIDEYYTKVRELVNQLKAYGEDIPEKRVVEKLLISVTEKYDPIVTTIEETKDITTLTVTELVGSLEAYEKRRSRREENSLENAFQSKLNMRSQNSNRKEENFKSTMGDKKKQNKGKYIPCRICKRTNHLEKDCYFRGKPQCRNCKRFGHMEKDCRLKGNHQANCIEENNSSDQLFYTCNSVAETGEATWYIDSAASNHMTYNKGAFQTLDESFKTNVKLGDNHIVKVEGKGSVAINTRKGTRIINDVMYIPNLRTNLFSVGQMMEKGYTLHFGGDSCTIYDNKDKTLKIEEVRMKEHRCFPIHLQYMGRTAMKAQEDQSWLWHRRLGHFNFQGLKILHQKKMMTDLPQIQAVEGACEACLQGKQHKKPFPSGTSWRAKAVLELIHTDVCGPMRTPIT</sequence>
<comment type="caution">
    <text evidence="4">The sequence shown here is derived from an EMBL/GenBank/DDBJ whole genome shotgun (WGS) entry which is preliminary data.</text>
</comment>
<dbReference type="InterPro" id="IPR054722">
    <property type="entry name" value="PolX-like_BBD"/>
</dbReference>
<evidence type="ECO:0000256" key="1">
    <source>
        <dbReference type="PROSITE-ProRule" id="PRU00047"/>
    </source>
</evidence>
<organism evidence="4">
    <name type="scientific">Sesamum radiatum</name>
    <name type="common">Black benniseed</name>
    <dbReference type="NCBI Taxonomy" id="300843"/>
    <lineage>
        <taxon>Eukaryota</taxon>
        <taxon>Viridiplantae</taxon>
        <taxon>Streptophyta</taxon>
        <taxon>Embryophyta</taxon>
        <taxon>Tracheophyta</taxon>
        <taxon>Spermatophyta</taxon>
        <taxon>Magnoliopsida</taxon>
        <taxon>eudicotyledons</taxon>
        <taxon>Gunneridae</taxon>
        <taxon>Pentapetalae</taxon>
        <taxon>asterids</taxon>
        <taxon>lamiids</taxon>
        <taxon>Lamiales</taxon>
        <taxon>Pedaliaceae</taxon>
        <taxon>Sesamum</taxon>
    </lineage>
</organism>
<evidence type="ECO:0000256" key="2">
    <source>
        <dbReference type="SAM" id="MobiDB-lite"/>
    </source>
</evidence>
<dbReference type="InterPro" id="IPR001878">
    <property type="entry name" value="Znf_CCHC"/>
</dbReference>
<keyword evidence="1" id="KW-0862">Zinc</keyword>
<reference evidence="4" key="2">
    <citation type="journal article" date="2024" name="Plant">
        <title>Genomic evolution and insights into agronomic trait innovations of Sesamum species.</title>
        <authorList>
            <person name="Miao H."/>
            <person name="Wang L."/>
            <person name="Qu L."/>
            <person name="Liu H."/>
            <person name="Sun Y."/>
            <person name="Le M."/>
            <person name="Wang Q."/>
            <person name="Wei S."/>
            <person name="Zheng Y."/>
            <person name="Lin W."/>
            <person name="Duan Y."/>
            <person name="Cao H."/>
            <person name="Xiong S."/>
            <person name="Wang X."/>
            <person name="Wei L."/>
            <person name="Li C."/>
            <person name="Ma Q."/>
            <person name="Ju M."/>
            <person name="Zhao R."/>
            <person name="Li G."/>
            <person name="Mu C."/>
            <person name="Tian Q."/>
            <person name="Mei H."/>
            <person name="Zhang T."/>
            <person name="Gao T."/>
            <person name="Zhang H."/>
        </authorList>
    </citation>
    <scope>NUCLEOTIDE SEQUENCE</scope>
    <source>
        <strain evidence="4">G02</strain>
    </source>
</reference>
<dbReference type="AlphaFoldDB" id="A0AAW2S9F0"/>
<dbReference type="InterPro" id="IPR025314">
    <property type="entry name" value="DUF4219"/>
</dbReference>
<evidence type="ECO:0000313" key="4">
    <source>
        <dbReference type="EMBL" id="KAL0388331.1"/>
    </source>
</evidence>
<proteinExistence type="predicted"/>
<feature type="compositionally biased region" description="Basic and acidic residues" evidence="2">
    <location>
        <begin position="225"/>
        <end position="239"/>
    </location>
</feature>
<dbReference type="InterPro" id="IPR025724">
    <property type="entry name" value="GAG-pre-integrase_dom"/>
</dbReference>
<dbReference type="PANTHER" id="PTHR35317">
    <property type="entry name" value="OS04G0629600 PROTEIN"/>
    <property type="match status" value="1"/>
</dbReference>
<dbReference type="Pfam" id="PF13961">
    <property type="entry name" value="DUF4219"/>
    <property type="match status" value="1"/>
</dbReference>
<dbReference type="Pfam" id="PF13976">
    <property type="entry name" value="gag_pre-integrs"/>
    <property type="match status" value="1"/>
</dbReference>
<dbReference type="EMBL" id="JACGWJ010000011">
    <property type="protein sequence ID" value="KAL0388331.1"/>
    <property type="molecule type" value="Genomic_DNA"/>
</dbReference>
<dbReference type="GO" id="GO:0008270">
    <property type="term" value="F:zinc ion binding"/>
    <property type="evidence" value="ECO:0007669"/>
    <property type="project" value="UniProtKB-KW"/>
</dbReference>
<dbReference type="Gene3D" id="4.10.60.10">
    <property type="entry name" value="Zinc finger, CCHC-type"/>
    <property type="match status" value="1"/>
</dbReference>
<gene>
    <name evidence="4" type="ORF">Sradi_2714900</name>
</gene>
<dbReference type="PROSITE" id="PS50158">
    <property type="entry name" value="ZF_CCHC"/>
    <property type="match status" value="1"/>
</dbReference>
<dbReference type="Pfam" id="PF14223">
    <property type="entry name" value="Retrotran_gag_2"/>
    <property type="match status" value="1"/>
</dbReference>
<name>A0AAW2S9F0_SESRA</name>
<dbReference type="GO" id="GO:0003676">
    <property type="term" value="F:nucleic acid binding"/>
    <property type="evidence" value="ECO:0007669"/>
    <property type="project" value="InterPro"/>
</dbReference>
<protein>
    <recommendedName>
        <fullName evidence="3">CCHC-type domain-containing protein</fullName>
    </recommendedName>
</protein>
<dbReference type="InterPro" id="IPR036875">
    <property type="entry name" value="Znf_CCHC_sf"/>
</dbReference>